<comment type="caution">
    <text evidence="1">The sequence shown here is derived from an EMBL/GenBank/DDBJ whole genome shotgun (WGS) entry which is preliminary data.</text>
</comment>
<dbReference type="AlphaFoldDB" id="A0A9Q3YW08"/>
<evidence type="ECO:0000313" key="2">
    <source>
        <dbReference type="Proteomes" id="UP001108025"/>
    </source>
</evidence>
<name>A0A9Q3YW08_9FLAO</name>
<reference evidence="1" key="1">
    <citation type="submission" date="2021-11" db="EMBL/GenBank/DDBJ databases">
        <title>Description of novel Chryseobacterium species.</title>
        <authorList>
            <person name="Saticioglu I.B."/>
            <person name="Ay H."/>
            <person name="Altun S."/>
            <person name="Duman M."/>
        </authorList>
    </citation>
    <scope>NUCLEOTIDE SEQUENCE</scope>
    <source>
        <strain evidence="1">C-17</strain>
    </source>
</reference>
<proteinExistence type="predicted"/>
<accession>A0A9Q3YW08</accession>
<protein>
    <submittedName>
        <fullName evidence="1">Uncharacterized protein</fullName>
    </submittedName>
</protein>
<dbReference type="RefSeq" id="WP_230669428.1">
    <property type="nucleotide sequence ID" value="NZ_JAJNAY010000001.1"/>
</dbReference>
<dbReference type="EMBL" id="JAJNAY010000001">
    <property type="protein sequence ID" value="MCD1117494.1"/>
    <property type="molecule type" value="Genomic_DNA"/>
</dbReference>
<organism evidence="1 2">
    <name type="scientific">Chryseobacterium turcicum</name>
    <dbReference type="NCBI Taxonomy" id="2898076"/>
    <lineage>
        <taxon>Bacteria</taxon>
        <taxon>Pseudomonadati</taxon>
        <taxon>Bacteroidota</taxon>
        <taxon>Flavobacteriia</taxon>
        <taxon>Flavobacteriales</taxon>
        <taxon>Weeksellaceae</taxon>
        <taxon>Chryseobacterium group</taxon>
        <taxon>Chryseobacterium</taxon>
    </lineage>
</organism>
<keyword evidence="2" id="KW-1185">Reference proteome</keyword>
<gene>
    <name evidence="1" type="ORF">LO744_11565</name>
</gene>
<evidence type="ECO:0000313" key="1">
    <source>
        <dbReference type="EMBL" id="MCD1117494.1"/>
    </source>
</evidence>
<dbReference type="Proteomes" id="UP001108025">
    <property type="component" value="Unassembled WGS sequence"/>
</dbReference>
<sequence>MNYIKHLTGFFEKVAQDKTLNPTHISLYIALFQFWNFNRFRNPINISRDEVMRISKIYSRATYHKCLKNLHSLGYIDYQPSYNPFTGSQVFMLDFTDELKPHLKQTKIKIDCTKLIEL</sequence>